<sequence>MLIDLIKSQKQSEIHLSSKKPYNLNQDENKVISEQSQESQQNKSVSTDPKKNDRSHSNNQHQQGSFAKSQGASLSLTNQSKNKSNNKQSFQNQQQKSLQQQNLKQQQSYQKKRQNSQQNSFNVNDERNQSEIKDILHSDYRILSPLNSQRNLINIQTKQN</sequence>
<name>A0A0V0Q905_PSEPJ</name>
<feature type="region of interest" description="Disordered" evidence="1">
    <location>
        <begin position="1"/>
        <end position="129"/>
    </location>
</feature>
<evidence type="ECO:0000313" key="3">
    <source>
        <dbReference type="Proteomes" id="UP000054937"/>
    </source>
</evidence>
<organism evidence="2 3">
    <name type="scientific">Pseudocohnilembus persalinus</name>
    <name type="common">Ciliate</name>
    <dbReference type="NCBI Taxonomy" id="266149"/>
    <lineage>
        <taxon>Eukaryota</taxon>
        <taxon>Sar</taxon>
        <taxon>Alveolata</taxon>
        <taxon>Ciliophora</taxon>
        <taxon>Intramacronucleata</taxon>
        <taxon>Oligohymenophorea</taxon>
        <taxon>Scuticociliatia</taxon>
        <taxon>Philasterida</taxon>
        <taxon>Pseudocohnilembidae</taxon>
        <taxon>Pseudocohnilembus</taxon>
    </lineage>
</organism>
<proteinExistence type="predicted"/>
<dbReference type="InParanoid" id="A0A0V0Q905"/>
<dbReference type="EMBL" id="LDAU01000232">
    <property type="protein sequence ID" value="KRW98651.1"/>
    <property type="molecule type" value="Genomic_DNA"/>
</dbReference>
<dbReference type="Proteomes" id="UP000054937">
    <property type="component" value="Unassembled WGS sequence"/>
</dbReference>
<dbReference type="AlphaFoldDB" id="A0A0V0Q905"/>
<evidence type="ECO:0000256" key="1">
    <source>
        <dbReference type="SAM" id="MobiDB-lite"/>
    </source>
</evidence>
<accession>A0A0V0Q905</accession>
<feature type="compositionally biased region" description="Low complexity" evidence="1">
    <location>
        <begin position="73"/>
        <end position="109"/>
    </location>
</feature>
<feature type="compositionally biased region" description="Polar residues" evidence="1">
    <location>
        <begin position="57"/>
        <end position="72"/>
    </location>
</feature>
<protein>
    <submittedName>
        <fullName evidence="2">Uncharacterized protein</fullName>
    </submittedName>
</protein>
<keyword evidence="3" id="KW-1185">Reference proteome</keyword>
<comment type="caution">
    <text evidence="2">The sequence shown here is derived from an EMBL/GenBank/DDBJ whole genome shotgun (WGS) entry which is preliminary data.</text>
</comment>
<evidence type="ECO:0000313" key="2">
    <source>
        <dbReference type="EMBL" id="KRW98651.1"/>
    </source>
</evidence>
<reference evidence="2 3" key="1">
    <citation type="journal article" date="2015" name="Sci. Rep.">
        <title>Genome of the facultative scuticociliatosis pathogen Pseudocohnilembus persalinus provides insight into its virulence through horizontal gene transfer.</title>
        <authorList>
            <person name="Xiong J."/>
            <person name="Wang G."/>
            <person name="Cheng J."/>
            <person name="Tian M."/>
            <person name="Pan X."/>
            <person name="Warren A."/>
            <person name="Jiang C."/>
            <person name="Yuan D."/>
            <person name="Miao W."/>
        </authorList>
    </citation>
    <scope>NUCLEOTIDE SEQUENCE [LARGE SCALE GENOMIC DNA]</scope>
    <source>
        <strain evidence="2">36N120E</strain>
    </source>
</reference>
<gene>
    <name evidence="2" type="ORF">PPERSA_00239</name>
</gene>